<dbReference type="GO" id="GO:0004040">
    <property type="term" value="F:amidase activity"/>
    <property type="evidence" value="ECO:0007669"/>
    <property type="project" value="InterPro"/>
</dbReference>
<sequence>MKKGLVIPLCFAVLSTPAFDKTVQGASLTKFLHSSSVQAAAKTETKYVNVDANSSLTLRAKPSKSAAKLDSLKKGTAVLVYNVSDGWAEVKSGTKTGYVSAEYLTSTKPGSTATTTSTTKTTTKYVNVDKGSHLILRSKTSTSSSILASLARGEKVTVYSISGDWAKVKAGSKTGYVHASFLVNSNPDSNTSTSKPAKTTTKYVNVDKGSHLILRSKASGTSSILDSLPRGEKVTVYSISGDWAKVKAGSKTGYVHASFLANSNPDSSADTSTPAKTTTKYVNVDKGSHLILRSKASGTASILDSLARGEKVTVYSISGDWAKVKAGSKTGYVHASFLANSNPDSSADTSTPAKTTTKYVNVDKGSHLILRSKASTSSSILASLARGEKVTVYSISGEWAKVKAGSKTGYVHASFLANSNPDSNAGTSTPAKTTTKYVNVDKGSHLILRSKASTSSSILASLARGEKVTVYSISGEWAKVKAGSKTGYVHASFLANSNPDSNADTSTPAKTTTKYVNVDKGSHLILRSKSSTSSSILASLPRGEKVTVYSISGAWAKVKAGSKTGYVHASFLANSNPDSNAGTSTPAKTTTKYVNVDKGSHLILRSKTSTSSSILASLPRGEKVTVYSISGAWAKVKAGNKTGYVHASFLANSNPDSNAGTSTPVQTTTKYVNVDKGSHLILRSKASKTASILASLARGEKVTVYSISGEWAKVKAGSKTGYVHASFLTNSNPDSNAGTSTPVQTTTKYVNVDKGSHLVLRSKASRSGKILASLQRGEKVTVYTASGPWVKVKARGITGYVLASYLSNADPDASTADDSNNSSDAQQSNSKVTSIVKKYDLSLDELANIQMKVSPQTDTNERYIRSDAIKLTSHTTGVVQNGSWNIRDGAGTKNHEVGETLKEGTKVTILSTVKGDDGYTWYQISYNKAWKNATKNEVKYYLNPNNFVSDPVRSLQFLKLTSTANLNATEVNQKILAGKGILAGKASAFLTAAKQNGINEIYLIAHALLETGNGTSQLANGVKYNGKTVYNMYGTGANDGNAVQNGARYAYQHGWTTPEAAIIGGAKFISSNYLGAGQDTLYKMRWNPDVAATYGYASHQYATDIGWAYKQVDEIYNLYNLLDNYNITLEVPSYQ</sequence>
<keyword evidence="2" id="KW-0732">Signal</keyword>
<feature type="domain" description="SH3b" evidence="3">
    <location>
        <begin position="874"/>
        <end position="951"/>
    </location>
</feature>
<proteinExistence type="predicted"/>
<dbReference type="Gene3D" id="2.30.30.40">
    <property type="entry name" value="SH3 Domains"/>
    <property type="match status" value="11"/>
</dbReference>
<dbReference type="Pfam" id="PF08239">
    <property type="entry name" value="SH3_3"/>
    <property type="match status" value="10"/>
</dbReference>
<dbReference type="PANTHER" id="PTHR34408">
    <property type="entry name" value="FAMILY PROTEIN, PUTATIVE-RELATED"/>
    <property type="match status" value="1"/>
</dbReference>
<feature type="domain" description="SH3b" evidence="3">
    <location>
        <begin position="433"/>
        <end position="498"/>
    </location>
</feature>
<evidence type="ECO:0000313" key="4">
    <source>
        <dbReference type="EMBL" id="XBX97753.1"/>
    </source>
</evidence>
<feature type="chain" id="PRO_5043425765" evidence="2">
    <location>
        <begin position="21"/>
        <end position="1135"/>
    </location>
</feature>
<evidence type="ECO:0000256" key="2">
    <source>
        <dbReference type="SAM" id="SignalP"/>
    </source>
</evidence>
<feature type="domain" description="SH3b" evidence="3">
    <location>
        <begin position="43"/>
        <end position="108"/>
    </location>
</feature>
<accession>A0AAU7WF25</accession>
<gene>
    <name evidence="4" type="ORF">ABR335_15065</name>
</gene>
<feature type="signal peptide" evidence="2">
    <location>
        <begin position="1"/>
        <end position="20"/>
    </location>
</feature>
<dbReference type="Pfam" id="PF01832">
    <property type="entry name" value="Glucosaminidase"/>
    <property type="match status" value="1"/>
</dbReference>
<dbReference type="RefSeq" id="WP_350346338.1">
    <property type="nucleotide sequence ID" value="NZ_CP158453.1"/>
</dbReference>
<name>A0AAU7WF25_9BACI</name>
<organism evidence="4">
    <name type="scientific">Heyndrickxia faecalis</name>
    <dbReference type="NCBI Taxonomy" id="2824910"/>
    <lineage>
        <taxon>Bacteria</taxon>
        <taxon>Bacillati</taxon>
        <taxon>Bacillota</taxon>
        <taxon>Bacilli</taxon>
        <taxon>Bacillales</taxon>
        <taxon>Bacillaceae</taxon>
        <taxon>Heyndrickxia</taxon>
    </lineage>
</organism>
<dbReference type="EMBL" id="CP158453">
    <property type="protein sequence ID" value="XBX97753.1"/>
    <property type="molecule type" value="Genomic_DNA"/>
</dbReference>
<dbReference type="AlphaFoldDB" id="A0AAU7WF25"/>
<dbReference type="Gene3D" id="1.10.530.10">
    <property type="match status" value="1"/>
</dbReference>
<feature type="domain" description="SH3b" evidence="3">
    <location>
        <begin position="121"/>
        <end position="186"/>
    </location>
</feature>
<dbReference type="PROSITE" id="PS51781">
    <property type="entry name" value="SH3B"/>
    <property type="match status" value="11"/>
</dbReference>
<evidence type="ECO:0000259" key="3">
    <source>
        <dbReference type="PROSITE" id="PS51781"/>
    </source>
</evidence>
<dbReference type="GeneID" id="93260948"/>
<feature type="domain" description="SH3b" evidence="3">
    <location>
        <begin position="589"/>
        <end position="654"/>
    </location>
</feature>
<feature type="compositionally biased region" description="Low complexity" evidence="1">
    <location>
        <begin position="811"/>
        <end position="830"/>
    </location>
</feature>
<feature type="domain" description="SH3b" evidence="3">
    <location>
        <begin position="355"/>
        <end position="420"/>
    </location>
</feature>
<feature type="domain" description="SH3b" evidence="3">
    <location>
        <begin position="745"/>
        <end position="810"/>
    </location>
</feature>
<dbReference type="InterPro" id="IPR002901">
    <property type="entry name" value="MGlyc_endo_b_GlcNAc-like_dom"/>
</dbReference>
<feature type="domain" description="SH3b" evidence="3">
    <location>
        <begin position="667"/>
        <end position="732"/>
    </location>
</feature>
<reference evidence="4" key="1">
    <citation type="submission" date="2024-06" db="EMBL/GenBank/DDBJ databases">
        <authorList>
            <person name="Huang C.H."/>
            <person name="Ting Y.S."/>
            <person name="Cheng Y.H."/>
        </authorList>
    </citation>
    <scope>NUCLEOTIDE SEQUENCE</scope>
    <source>
        <strain evidence="4">TCI803</strain>
    </source>
</reference>
<feature type="region of interest" description="Disordered" evidence="1">
    <location>
        <begin position="811"/>
        <end position="831"/>
    </location>
</feature>
<feature type="domain" description="SH3b" evidence="3">
    <location>
        <begin position="511"/>
        <end position="576"/>
    </location>
</feature>
<dbReference type="SMART" id="SM00287">
    <property type="entry name" value="SH3b"/>
    <property type="match status" value="11"/>
</dbReference>
<protein>
    <submittedName>
        <fullName evidence="4">SH3 domain-containing protein</fullName>
    </submittedName>
</protein>
<feature type="domain" description="SH3b" evidence="3">
    <location>
        <begin position="277"/>
        <end position="342"/>
    </location>
</feature>
<dbReference type="InterPro" id="IPR003646">
    <property type="entry name" value="SH3-like_bac-type"/>
</dbReference>
<dbReference type="InterPro" id="IPR052354">
    <property type="entry name" value="Cell_Wall_Dynamics_Protein"/>
</dbReference>
<feature type="domain" description="SH3b" evidence="3">
    <location>
        <begin position="199"/>
        <end position="264"/>
    </location>
</feature>
<dbReference type="SMART" id="SM00047">
    <property type="entry name" value="LYZ2"/>
    <property type="match status" value="1"/>
</dbReference>
<evidence type="ECO:0000256" key="1">
    <source>
        <dbReference type="SAM" id="MobiDB-lite"/>
    </source>
</evidence>
<dbReference type="PANTHER" id="PTHR34408:SF1">
    <property type="entry name" value="GLYCOSYL HYDROLASE FAMILY 19 DOMAIN-CONTAINING PROTEIN HI_1415"/>
    <property type="match status" value="1"/>
</dbReference>